<dbReference type="EMBL" id="JADFTS010000007">
    <property type="protein sequence ID" value="KAF9598548.1"/>
    <property type="molecule type" value="Genomic_DNA"/>
</dbReference>
<dbReference type="InterPro" id="IPR016024">
    <property type="entry name" value="ARM-type_fold"/>
</dbReference>
<proteinExistence type="predicted"/>
<dbReference type="OrthoDB" id="753785at2759"/>
<evidence type="ECO:0000313" key="1">
    <source>
        <dbReference type="EMBL" id="KAF9598548.1"/>
    </source>
</evidence>
<reference evidence="1 2" key="1">
    <citation type="submission" date="2020-10" db="EMBL/GenBank/DDBJ databases">
        <title>The Coptis chinensis genome and diversification of protoberbering-type alkaloids.</title>
        <authorList>
            <person name="Wang B."/>
            <person name="Shu S."/>
            <person name="Song C."/>
            <person name="Liu Y."/>
        </authorList>
    </citation>
    <scope>NUCLEOTIDE SEQUENCE [LARGE SCALE GENOMIC DNA]</scope>
    <source>
        <strain evidence="1">HL-2020</strain>
        <tissue evidence="1">Leaf</tissue>
    </source>
</reference>
<comment type="caution">
    <text evidence="1">The sequence shown here is derived from an EMBL/GenBank/DDBJ whole genome shotgun (WGS) entry which is preliminary data.</text>
</comment>
<evidence type="ECO:0000313" key="2">
    <source>
        <dbReference type="Proteomes" id="UP000631114"/>
    </source>
</evidence>
<gene>
    <name evidence="1" type="ORF">IFM89_028080</name>
</gene>
<protein>
    <submittedName>
        <fullName evidence="1">Uncharacterized protein</fullName>
    </submittedName>
</protein>
<dbReference type="Proteomes" id="UP000631114">
    <property type="component" value="Unassembled WGS sequence"/>
</dbReference>
<accession>A0A835HI29</accession>
<keyword evidence="2" id="KW-1185">Reference proteome</keyword>
<name>A0A835HI29_9MAGN</name>
<dbReference type="PANTHER" id="PTHR14873:SF1">
    <property type="entry name" value="OS06G0694100 PROTEIN"/>
    <property type="match status" value="1"/>
</dbReference>
<organism evidence="1 2">
    <name type="scientific">Coptis chinensis</name>
    <dbReference type="NCBI Taxonomy" id="261450"/>
    <lineage>
        <taxon>Eukaryota</taxon>
        <taxon>Viridiplantae</taxon>
        <taxon>Streptophyta</taxon>
        <taxon>Embryophyta</taxon>
        <taxon>Tracheophyta</taxon>
        <taxon>Spermatophyta</taxon>
        <taxon>Magnoliopsida</taxon>
        <taxon>Ranunculales</taxon>
        <taxon>Ranunculaceae</taxon>
        <taxon>Coptidoideae</taxon>
        <taxon>Coptis</taxon>
    </lineage>
</organism>
<dbReference type="SUPFAM" id="SSF48371">
    <property type="entry name" value="ARM repeat"/>
    <property type="match status" value="1"/>
</dbReference>
<sequence length="416" mass="47777">MVKFISTSLRGELVRISEPVRELISKTKYKIPEGTNVSVKTMVESLLPNENVEKEIKTEIVDFSLCCAALASVLDEKNETLLSWVPKQLSVVGKHAFEDLSRVLEEEKESLVVELLPQVVKLFKERIKESSIDSKDEDNEISAASARTPVGYAIVAAHQFRWFVTQVGFPELGKLCSLVIPCALTTLDHWSPAVKGQGMISFIHLAKNVNAAELGWYEDVILDICCRNIACDDMLWHHVVEMSVLVLTSTQQKNPRSSWFEKIMNEMLSHLERQPRDKERYIIWLELIEPVFSAMGLVLLAHFRRIFPLLFQWMHKDDDKTILLVLQRILTITKLTWIRNSPYIERLVDELIITYKEAAMRRAREEIRKDVLQILILLHKCKGLQFEATWNKYKDDPNLSAIAPSLCSEKMAMVAE</sequence>
<dbReference type="PANTHER" id="PTHR14873">
    <property type="entry name" value="OS06G0694100 PROTEIN"/>
    <property type="match status" value="1"/>
</dbReference>
<dbReference type="AlphaFoldDB" id="A0A835HI29"/>